<evidence type="ECO:0000313" key="3">
    <source>
        <dbReference type="Proteomes" id="UP001159363"/>
    </source>
</evidence>
<feature type="region of interest" description="Disordered" evidence="1">
    <location>
        <begin position="1"/>
        <end position="31"/>
    </location>
</feature>
<dbReference type="EMBL" id="JARBHB010000002">
    <property type="protein sequence ID" value="KAJ8893832.1"/>
    <property type="molecule type" value="Genomic_DNA"/>
</dbReference>
<comment type="caution">
    <text evidence="2">The sequence shown here is derived from an EMBL/GenBank/DDBJ whole genome shotgun (WGS) entry which is preliminary data.</text>
</comment>
<accession>A0ABQ9IAZ9</accession>
<keyword evidence="3" id="KW-1185">Reference proteome</keyword>
<evidence type="ECO:0000256" key="1">
    <source>
        <dbReference type="SAM" id="MobiDB-lite"/>
    </source>
</evidence>
<organism evidence="2 3">
    <name type="scientific">Dryococelus australis</name>
    <dbReference type="NCBI Taxonomy" id="614101"/>
    <lineage>
        <taxon>Eukaryota</taxon>
        <taxon>Metazoa</taxon>
        <taxon>Ecdysozoa</taxon>
        <taxon>Arthropoda</taxon>
        <taxon>Hexapoda</taxon>
        <taxon>Insecta</taxon>
        <taxon>Pterygota</taxon>
        <taxon>Neoptera</taxon>
        <taxon>Polyneoptera</taxon>
        <taxon>Phasmatodea</taxon>
        <taxon>Verophasmatodea</taxon>
        <taxon>Anareolatae</taxon>
        <taxon>Phasmatidae</taxon>
        <taxon>Eurycanthinae</taxon>
        <taxon>Dryococelus</taxon>
    </lineage>
</organism>
<proteinExistence type="predicted"/>
<feature type="compositionally biased region" description="Basic and acidic residues" evidence="1">
    <location>
        <begin position="1"/>
        <end position="18"/>
    </location>
</feature>
<protein>
    <submittedName>
        <fullName evidence="2">Uncharacterized protein</fullName>
    </submittedName>
</protein>
<name>A0ABQ9IAZ9_9NEOP</name>
<reference evidence="2 3" key="1">
    <citation type="submission" date="2023-02" db="EMBL/GenBank/DDBJ databases">
        <title>LHISI_Scaffold_Assembly.</title>
        <authorList>
            <person name="Stuart O.P."/>
            <person name="Cleave R."/>
            <person name="Magrath M.J.L."/>
            <person name="Mikheyev A.S."/>
        </authorList>
    </citation>
    <scope>NUCLEOTIDE SEQUENCE [LARGE SCALE GENOMIC DNA]</scope>
    <source>
        <strain evidence="2">Daus_M_001</strain>
        <tissue evidence="2">Leg muscle</tissue>
    </source>
</reference>
<sequence>MGMDQRRVARAGETEDPRGNPPTSDIVRHDPHGRVVRTVYAPYYEELKRSSPLKSDTRRTSLIFTVGHSHSSSGVERLKPGDIKFIVRTDAMRYELWKGSEEGFPTAANHEMQFHVVTPWAAVAERLACSPSPRRTGLSLAGSRRTSACGNRAGRCRWPAGFLGDLPFPPLFHSGVAPYTPHFTLDGSQDLDVKSFPNIFTHMEEGGGPPPSASVLACPNKTVLQDQRKKVQKFSRMQIRKIKRAAYGVNHVTAPRGYLPVQPDRGLVHYRTTKSRDRCRTTIAYLHLRQNIHPKILHDISTAPATPTKQLSPSHTERFSLRFRQRGVLLAAGRARPLEISTPTRNFAAG</sequence>
<dbReference type="Proteomes" id="UP001159363">
    <property type="component" value="Chromosome 2"/>
</dbReference>
<evidence type="ECO:0000313" key="2">
    <source>
        <dbReference type="EMBL" id="KAJ8893832.1"/>
    </source>
</evidence>
<gene>
    <name evidence="2" type="ORF">PR048_006433</name>
</gene>